<dbReference type="InterPro" id="IPR050509">
    <property type="entry name" value="CoA-transferase_III"/>
</dbReference>
<dbReference type="GO" id="GO:0003824">
    <property type="term" value="F:catalytic activity"/>
    <property type="evidence" value="ECO:0007669"/>
    <property type="project" value="InterPro"/>
</dbReference>
<dbReference type="InterPro" id="IPR003673">
    <property type="entry name" value="CoA-Trfase_fam_III"/>
</dbReference>
<comment type="similarity">
    <text evidence="1">Belongs to the CoA-transferase III family.</text>
</comment>
<dbReference type="PANTHER" id="PTHR48228">
    <property type="entry name" value="SUCCINYL-COA--D-CITRAMALATE COA-TRANSFERASE"/>
    <property type="match status" value="1"/>
</dbReference>
<organism evidence="2 3">
    <name type="scientific">Aphanomyces euteiches</name>
    <dbReference type="NCBI Taxonomy" id="100861"/>
    <lineage>
        <taxon>Eukaryota</taxon>
        <taxon>Sar</taxon>
        <taxon>Stramenopiles</taxon>
        <taxon>Oomycota</taxon>
        <taxon>Saprolegniomycetes</taxon>
        <taxon>Saprolegniales</taxon>
        <taxon>Verrucalvaceae</taxon>
        <taxon>Aphanomyces</taxon>
    </lineage>
</organism>
<dbReference type="VEuPathDB" id="FungiDB:AeMF1_016041"/>
<comment type="caution">
    <text evidence="2">The sequence shown here is derived from an EMBL/GenBank/DDBJ whole genome shotgun (WGS) entry which is preliminary data.</text>
</comment>
<dbReference type="InterPro" id="IPR023606">
    <property type="entry name" value="CoA-Trfase_III_dom_1_sf"/>
</dbReference>
<dbReference type="SUPFAM" id="SSF89796">
    <property type="entry name" value="CoA-transferase family III (CaiB/BaiF)"/>
    <property type="match status" value="2"/>
</dbReference>
<gene>
    <name evidence="2" type="ORF">Ae201684_002065</name>
</gene>
<name>A0A6G0XR26_9STRA</name>
<evidence type="ECO:0000313" key="2">
    <source>
        <dbReference type="EMBL" id="KAF0743004.1"/>
    </source>
</evidence>
<dbReference type="Pfam" id="PF02515">
    <property type="entry name" value="CoA_transf_3"/>
    <property type="match status" value="1"/>
</dbReference>
<reference evidence="2 3" key="1">
    <citation type="submission" date="2019-07" db="EMBL/GenBank/DDBJ databases">
        <title>Genomics analysis of Aphanomyces spp. identifies a new class of oomycete effector associated with host adaptation.</title>
        <authorList>
            <person name="Gaulin E."/>
        </authorList>
    </citation>
    <scope>NUCLEOTIDE SEQUENCE [LARGE SCALE GENOMIC DNA]</scope>
    <source>
        <strain evidence="2 3">ATCC 201684</strain>
    </source>
</reference>
<evidence type="ECO:0000313" key="3">
    <source>
        <dbReference type="Proteomes" id="UP000481153"/>
    </source>
</evidence>
<dbReference type="EMBL" id="VJMJ01000022">
    <property type="protein sequence ID" value="KAF0743004.1"/>
    <property type="molecule type" value="Genomic_DNA"/>
</dbReference>
<dbReference type="Gene3D" id="3.40.50.10540">
    <property type="entry name" value="Crotonobetainyl-coa:carnitine coa-transferase, domain 1"/>
    <property type="match status" value="1"/>
</dbReference>
<accession>A0A6G0XR26</accession>
<dbReference type="Proteomes" id="UP000481153">
    <property type="component" value="Unassembled WGS sequence"/>
</dbReference>
<evidence type="ECO:0000256" key="1">
    <source>
        <dbReference type="ARBA" id="ARBA00008383"/>
    </source>
</evidence>
<sequence>MNEIEEIARLWIRAGFPESALSRLSIVGEKRYYPSSFRVSSAATISIALSALAASEIYHLRTGSANPVQLHRRDACIEFHSQNFYRSRAGEPPPGVWDPISGLYETANGGHIRLHANFPHHKAGLLNLLNLPPNAERGDVAKALLTKDAFDFEDLATKSGMCAAACRSPSQWAGHPMGQHIQKTTQDMEYVPFNIQPQPNSPGGENHAPVSNLLNCLTGLRVLSFTRVLAGPIAGRTLASHGADVLWITAPHLPSLPNVDPDTSRGKRTIQLDLRANDDLGTLKKLVQEAEVMIDAYRPGALKAFGLDKDSLHALNPSLIFADVSAYGATGPWANKRGFDSLLQTATGFNVTEAEFFGSTTPKAMPVQALDHATGYFAAFGILAALYRRYTDSATHPHVEVTLAWTAEWLRHLGHNSDETTELSEDDIAQGTEEIAIGNNVSTFAKRAPIMEPRPSFSYYPQSLAEDEPVWLQR</sequence>
<dbReference type="AlphaFoldDB" id="A0A6G0XR26"/>
<dbReference type="PANTHER" id="PTHR48228:SF4">
    <property type="entry name" value="BLR3030 PROTEIN"/>
    <property type="match status" value="1"/>
</dbReference>
<evidence type="ECO:0008006" key="4">
    <source>
        <dbReference type="Google" id="ProtNLM"/>
    </source>
</evidence>
<protein>
    <recommendedName>
        <fullName evidence="4">CoA-transferase family III</fullName>
    </recommendedName>
</protein>
<proteinExistence type="inferred from homology"/>
<keyword evidence="3" id="KW-1185">Reference proteome</keyword>